<dbReference type="PANTHER" id="PTHR34504">
    <property type="entry name" value="ANTITOXIN HICB"/>
    <property type="match status" value="1"/>
</dbReference>
<dbReference type="SUPFAM" id="SSF143100">
    <property type="entry name" value="TTHA1013/TTHA0281-like"/>
    <property type="match status" value="1"/>
</dbReference>
<protein>
    <recommendedName>
        <fullName evidence="4">HicB-like antitoxin of toxin-antitoxin system domain-containing protein</fullName>
    </recommendedName>
</protein>
<sequence>MLTPNFNAVIRRDGQWWIGWIEEIPGVYSQGATRDELIANLRDALAEAIELNREDARRAAGEAYEEVAIQP</sequence>
<keyword evidence="3" id="KW-1185">Reference proteome</keyword>
<gene>
    <name evidence="2" type="ORF">Poly24_50550</name>
</gene>
<dbReference type="EMBL" id="CP036348">
    <property type="protein sequence ID" value="QDV71320.1"/>
    <property type="molecule type" value="Genomic_DNA"/>
</dbReference>
<accession>A0A518K0K1</accession>
<dbReference type="PANTHER" id="PTHR34504:SF4">
    <property type="entry name" value="ANTITOXIN HICB"/>
    <property type="match status" value="1"/>
</dbReference>
<dbReference type="InterPro" id="IPR051404">
    <property type="entry name" value="TA_system_antitoxin"/>
</dbReference>
<proteinExistence type="predicted"/>
<evidence type="ECO:0008006" key="4">
    <source>
        <dbReference type="Google" id="ProtNLM"/>
    </source>
</evidence>
<evidence type="ECO:0000256" key="1">
    <source>
        <dbReference type="SAM" id="Coils"/>
    </source>
</evidence>
<dbReference type="Gene3D" id="3.30.160.250">
    <property type="match status" value="1"/>
</dbReference>
<evidence type="ECO:0000313" key="2">
    <source>
        <dbReference type="EMBL" id="QDV71320.1"/>
    </source>
</evidence>
<feature type="coiled-coil region" evidence="1">
    <location>
        <begin position="34"/>
        <end position="66"/>
    </location>
</feature>
<dbReference type="InterPro" id="IPR035069">
    <property type="entry name" value="TTHA1013/TTHA0281-like"/>
</dbReference>
<dbReference type="RefSeq" id="WP_197452622.1">
    <property type="nucleotide sequence ID" value="NZ_CP036348.1"/>
</dbReference>
<reference evidence="2 3" key="1">
    <citation type="submission" date="2019-02" db="EMBL/GenBank/DDBJ databases">
        <title>Deep-cultivation of Planctomycetes and their phenomic and genomic characterization uncovers novel biology.</title>
        <authorList>
            <person name="Wiegand S."/>
            <person name="Jogler M."/>
            <person name="Boedeker C."/>
            <person name="Pinto D."/>
            <person name="Vollmers J."/>
            <person name="Rivas-Marin E."/>
            <person name="Kohn T."/>
            <person name="Peeters S.H."/>
            <person name="Heuer A."/>
            <person name="Rast P."/>
            <person name="Oberbeckmann S."/>
            <person name="Bunk B."/>
            <person name="Jeske O."/>
            <person name="Meyerdierks A."/>
            <person name="Storesund J.E."/>
            <person name="Kallscheuer N."/>
            <person name="Luecker S."/>
            <person name="Lage O.M."/>
            <person name="Pohl T."/>
            <person name="Merkel B.J."/>
            <person name="Hornburger P."/>
            <person name="Mueller R.-W."/>
            <person name="Bruemmer F."/>
            <person name="Labrenz M."/>
            <person name="Spormann A.M."/>
            <person name="Op den Camp H."/>
            <person name="Overmann J."/>
            <person name="Amann R."/>
            <person name="Jetten M.S.M."/>
            <person name="Mascher T."/>
            <person name="Medema M.H."/>
            <person name="Devos D.P."/>
            <person name="Kaster A.-K."/>
            <person name="Ovreas L."/>
            <person name="Rohde M."/>
            <person name="Galperin M.Y."/>
            <person name="Jogler C."/>
        </authorList>
    </citation>
    <scope>NUCLEOTIDE SEQUENCE [LARGE SCALE GENOMIC DNA]</scope>
    <source>
        <strain evidence="2 3">Poly24</strain>
    </source>
</reference>
<dbReference type="KEGG" id="rcf:Poly24_50550"/>
<keyword evidence="1" id="KW-0175">Coiled coil</keyword>
<organism evidence="2 3">
    <name type="scientific">Rosistilla carotiformis</name>
    <dbReference type="NCBI Taxonomy" id="2528017"/>
    <lineage>
        <taxon>Bacteria</taxon>
        <taxon>Pseudomonadati</taxon>
        <taxon>Planctomycetota</taxon>
        <taxon>Planctomycetia</taxon>
        <taxon>Pirellulales</taxon>
        <taxon>Pirellulaceae</taxon>
        <taxon>Rosistilla</taxon>
    </lineage>
</organism>
<dbReference type="AlphaFoldDB" id="A0A518K0K1"/>
<name>A0A518K0K1_9BACT</name>
<dbReference type="Proteomes" id="UP000315082">
    <property type="component" value="Chromosome"/>
</dbReference>
<evidence type="ECO:0000313" key="3">
    <source>
        <dbReference type="Proteomes" id="UP000315082"/>
    </source>
</evidence>